<name>A0ABU0YJK0_9PROT</name>
<evidence type="ECO:0000313" key="3">
    <source>
        <dbReference type="Proteomes" id="UP001230156"/>
    </source>
</evidence>
<keyword evidence="3" id="KW-1185">Reference proteome</keyword>
<keyword evidence="1" id="KW-0812">Transmembrane</keyword>
<keyword evidence="1" id="KW-1133">Transmembrane helix</keyword>
<sequence>MPDEVEIFRNGIRRFRTGGLAVAVLPLVLGITLLLIGDRAIAVQMIILSVILLFLVLWAINCAEDVVSKLQARRSGRP</sequence>
<comment type="caution">
    <text evidence="2">The sequence shown here is derived from an EMBL/GenBank/DDBJ whole genome shotgun (WGS) entry which is preliminary data.</text>
</comment>
<gene>
    <name evidence="2" type="ORF">Q8A70_09455</name>
</gene>
<feature type="transmembrane region" description="Helical" evidence="1">
    <location>
        <begin position="18"/>
        <end position="36"/>
    </location>
</feature>
<feature type="transmembrane region" description="Helical" evidence="1">
    <location>
        <begin position="42"/>
        <end position="63"/>
    </location>
</feature>
<reference evidence="3" key="1">
    <citation type="submission" date="2023-08" db="EMBL/GenBank/DDBJ databases">
        <title>Rhodospirillaceae gen. nov., a novel taxon isolated from the Yangtze River Yuezi River estuary sludge.</title>
        <authorList>
            <person name="Ruan L."/>
        </authorList>
    </citation>
    <scope>NUCLEOTIDE SEQUENCE [LARGE SCALE GENOMIC DNA]</scope>
    <source>
        <strain evidence="3">R-7</strain>
    </source>
</reference>
<proteinExistence type="predicted"/>
<dbReference type="EMBL" id="JAUYVI010000003">
    <property type="protein sequence ID" value="MDQ7247892.1"/>
    <property type="molecule type" value="Genomic_DNA"/>
</dbReference>
<dbReference type="Proteomes" id="UP001230156">
    <property type="component" value="Unassembled WGS sequence"/>
</dbReference>
<keyword evidence="1" id="KW-0472">Membrane</keyword>
<evidence type="ECO:0000256" key="1">
    <source>
        <dbReference type="SAM" id="Phobius"/>
    </source>
</evidence>
<protein>
    <submittedName>
        <fullName evidence="2">Uncharacterized protein</fullName>
    </submittedName>
</protein>
<dbReference type="RefSeq" id="WP_379955335.1">
    <property type="nucleotide sequence ID" value="NZ_JAUYVI010000003.1"/>
</dbReference>
<accession>A0ABU0YJK0</accession>
<organism evidence="2 3">
    <name type="scientific">Dongia sedimenti</name>
    <dbReference type="NCBI Taxonomy" id="3064282"/>
    <lineage>
        <taxon>Bacteria</taxon>
        <taxon>Pseudomonadati</taxon>
        <taxon>Pseudomonadota</taxon>
        <taxon>Alphaproteobacteria</taxon>
        <taxon>Rhodospirillales</taxon>
        <taxon>Dongiaceae</taxon>
        <taxon>Dongia</taxon>
    </lineage>
</organism>
<evidence type="ECO:0000313" key="2">
    <source>
        <dbReference type="EMBL" id="MDQ7247892.1"/>
    </source>
</evidence>